<dbReference type="SUPFAM" id="SSF52980">
    <property type="entry name" value="Restriction endonuclease-like"/>
    <property type="match status" value="1"/>
</dbReference>
<proteinExistence type="predicted"/>
<evidence type="ECO:0000313" key="6">
    <source>
        <dbReference type="Proteomes" id="UP000283360"/>
    </source>
</evidence>
<dbReference type="GO" id="GO:0004519">
    <property type="term" value="F:endonuclease activity"/>
    <property type="evidence" value="ECO:0007669"/>
    <property type="project" value="UniProtKB-KW"/>
</dbReference>
<evidence type="ECO:0000256" key="3">
    <source>
        <dbReference type="ARBA" id="ARBA00022801"/>
    </source>
</evidence>
<evidence type="ECO:0000256" key="1">
    <source>
        <dbReference type="ARBA" id="ARBA00022722"/>
    </source>
</evidence>
<dbReference type="GO" id="GO:0016787">
    <property type="term" value="F:hydrolase activity"/>
    <property type="evidence" value="ECO:0007669"/>
    <property type="project" value="UniProtKB-KW"/>
</dbReference>
<evidence type="ECO:0000259" key="4">
    <source>
        <dbReference type="SMART" id="SM00927"/>
    </source>
</evidence>
<sequence>MEGYMEFHDKYFTKEELEKKFEILERDKTFGEIDAKDVFHKQTPAKGILGCVIEQSVLGMKQNSLQEADLEILQKNGKYKATELKVTGVQPSNKEGCKYEAKEPMSLTAVSIGTIETEEFIESHFYNKIAHMLWVFYLYDRKQGQKVVPYSEYERFPALGYKFLDIADDEAELTKFKNDWLLTQQYIIAANKSDKPEELYPLLHTSIKDRLFYIDIAPRYKVFPKQTPRFRLKKSYVDTIFQEYFNSKGKKKKQLEKLPIDINSFDELENKLRELTFLYKNLLNF</sequence>
<dbReference type="InterPro" id="IPR037057">
    <property type="entry name" value="DNA_rep_MutH/T2_RE_sf"/>
</dbReference>
<evidence type="ECO:0000256" key="2">
    <source>
        <dbReference type="ARBA" id="ARBA00022759"/>
    </source>
</evidence>
<keyword evidence="1" id="KW-0540">Nuclease</keyword>
<dbReference type="AlphaFoldDB" id="A0A3R6A9N2"/>
<accession>A0A3R6A9N2</accession>
<dbReference type="Pfam" id="PF02976">
    <property type="entry name" value="MutH"/>
    <property type="match status" value="1"/>
</dbReference>
<gene>
    <name evidence="5" type="ORF">DWX03_13405</name>
</gene>
<evidence type="ECO:0000313" key="5">
    <source>
        <dbReference type="EMBL" id="RGT88157.1"/>
    </source>
</evidence>
<dbReference type="EMBL" id="QRXJ01000019">
    <property type="protein sequence ID" value="RGT88157.1"/>
    <property type="molecule type" value="Genomic_DNA"/>
</dbReference>
<dbReference type="InterPro" id="IPR011337">
    <property type="entry name" value="DNA_rep_MutH/RE_typeII_Sau3AI"/>
</dbReference>
<feature type="domain" description="DNA mismatch repair MutH/Type II restriction enzyme Sau3AI" evidence="4">
    <location>
        <begin position="73"/>
        <end position="179"/>
    </location>
</feature>
<reference evidence="5 6" key="1">
    <citation type="submission" date="2018-08" db="EMBL/GenBank/DDBJ databases">
        <title>A genome reference for cultivated species of the human gut microbiota.</title>
        <authorList>
            <person name="Zou Y."/>
            <person name="Xue W."/>
            <person name="Luo G."/>
        </authorList>
    </citation>
    <scope>NUCLEOTIDE SEQUENCE [LARGE SCALE GENOMIC DNA]</scope>
    <source>
        <strain evidence="5 6">AF18-12LB</strain>
    </source>
</reference>
<protein>
    <recommendedName>
        <fullName evidence="4">DNA mismatch repair MutH/Type II restriction enzyme Sau3AI domain-containing protein</fullName>
    </recommendedName>
</protein>
<organism evidence="5 6">
    <name type="scientific">Coprococcus comes</name>
    <dbReference type="NCBI Taxonomy" id="410072"/>
    <lineage>
        <taxon>Bacteria</taxon>
        <taxon>Bacillati</taxon>
        <taxon>Bacillota</taxon>
        <taxon>Clostridia</taxon>
        <taxon>Lachnospirales</taxon>
        <taxon>Lachnospiraceae</taxon>
        <taxon>Coprococcus</taxon>
    </lineage>
</organism>
<dbReference type="Gene3D" id="3.40.600.10">
    <property type="entry name" value="DNA mismatch repair MutH/Restriction endonuclease, type II"/>
    <property type="match status" value="1"/>
</dbReference>
<keyword evidence="2" id="KW-0255">Endonuclease</keyword>
<name>A0A3R6A9N2_9FIRM</name>
<dbReference type="GO" id="GO:0003677">
    <property type="term" value="F:DNA binding"/>
    <property type="evidence" value="ECO:0007669"/>
    <property type="project" value="InterPro"/>
</dbReference>
<keyword evidence="6" id="KW-1185">Reference proteome</keyword>
<comment type="caution">
    <text evidence="5">The sequence shown here is derived from an EMBL/GenBank/DDBJ whole genome shotgun (WGS) entry which is preliminary data.</text>
</comment>
<dbReference type="InterPro" id="IPR011335">
    <property type="entry name" value="Restrct_endonuc-II-like"/>
</dbReference>
<dbReference type="SMART" id="SM00927">
    <property type="entry name" value="MutH"/>
    <property type="match status" value="1"/>
</dbReference>
<dbReference type="Proteomes" id="UP000283360">
    <property type="component" value="Unassembled WGS sequence"/>
</dbReference>
<keyword evidence="3" id="KW-0378">Hydrolase</keyword>